<dbReference type="GO" id="GO:0003700">
    <property type="term" value="F:DNA-binding transcription factor activity"/>
    <property type="evidence" value="ECO:0007669"/>
    <property type="project" value="TreeGrafter"/>
</dbReference>
<dbReference type="Gene3D" id="2.60.120.10">
    <property type="entry name" value="Jelly Rolls"/>
    <property type="match status" value="1"/>
</dbReference>
<name>A0A1X7G046_9SPHN</name>
<accession>A0A1X7G046</accession>
<evidence type="ECO:0000256" key="1">
    <source>
        <dbReference type="ARBA" id="ARBA00023015"/>
    </source>
</evidence>
<dbReference type="GO" id="GO:0016301">
    <property type="term" value="F:kinase activity"/>
    <property type="evidence" value="ECO:0007669"/>
    <property type="project" value="UniProtKB-KW"/>
</dbReference>
<sequence>MIETLLARIEARDPLADRERDALVDAFDSPTLVGSGRVFIRQGQRLDRSTLLLSGLVGRFKDLSRGERQISALHIPGDFVDLHSFSLKALDHNVVALAPCMVAAIPHTRLENLTREHPHLTRLLWFLTNVDAAMHREWELSLGRRDAVARIAHLFCELRARLEIVGLVDEGGYTLPLSQAALAECTGLTPVHVNRTLKQLRERDLVEFRQKWVCIKDFQGLQQVAEFDPAYLYLRPECQ</sequence>
<dbReference type="PANTHER" id="PTHR24567:SF68">
    <property type="entry name" value="DNA-BINDING TRANSCRIPTIONAL DUAL REGULATOR CRP"/>
    <property type="match status" value="1"/>
</dbReference>
<dbReference type="Gene3D" id="1.10.10.10">
    <property type="entry name" value="Winged helix-like DNA-binding domain superfamily/Winged helix DNA-binding domain"/>
    <property type="match status" value="1"/>
</dbReference>
<dbReference type="GO" id="GO:0005829">
    <property type="term" value="C:cytosol"/>
    <property type="evidence" value="ECO:0007669"/>
    <property type="project" value="TreeGrafter"/>
</dbReference>
<dbReference type="Pfam" id="PF13545">
    <property type="entry name" value="HTH_Crp_2"/>
    <property type="match status" value="1"/>
</dbReference>
<dbReference type="CDD" id="cd00038">
    <property type="entry name" value="CAP_ED"/>
    <property type="match status" value="1"/>
</dbReference>
<dbReference type="InterPro" id="IPR014710">
    <property type="entry name" value="RmlC-like_jellyroll"/>
</dbReference>
<dbReference type="STRING" id="941907.SAMN06295910_0205"/>
<dbReference type="PROSITE" id="PS50042">
    <property type="entry name" value="CNMP_BINDING_3"/>
    <property type="match status" value="1"/>
</dbReference>
<protein>
    <submittedName>
        <fullName evidence="6">cAMP-binding domain of CRP or a regulatory subunit of cAMP-dependent protein kinases</fullName>
    </submittedName>
</protein>
<evidence type="ECO:0000313" key="6">
    <source>
        <dbReference type="EMBL" id="SMF61223.1"/>
    </source>
</evidence>
<evidence type="ECO:0000256" key="3">
    <source>
        <dbReference type="ARBA" id="ARBA00023163"/>
    </source>
</evidence>
<keyword evidence="6" id="KW-0808">Transferase</keyword>
<dbReference type="AlphaFoldDB" id="A0A1X7G046"/>
<dbReference type="Pfam" id="PF00027">
    <property type="entry name" value="cNMP_binding"/>
    <property type="match status" value="1"/>
</dbReference>
<keyword evidence="1" id="KW-0805">Transcription regulation</keyword>
<gene>
    <name evidence="6" type="ORF">SAMN06295910_0205</name>
</gene>
<evidence type="ECO:0000259" key="4">
    <source>
        <dbReference type="PROSITE" id="PS50042"/>
    </source>
</evidence>
<dbReference type="Proteomes" id="UP000192934">
    <property type="component" value="Chromosome I"/>
</dbReference>
<dbReference type="InterPro" id="IPR036390">
    <property type="entry name" value="WH_DNA-bd_sf"/>
</dbReference>
<keyword evidence="3" id="KW-0804">Transcription</keyword>
<keyword evidence="2" id="KW-0238">DNA-binding</keyword>
<reference evidence="7" key="1">
    <citation type="submission" date="2017-04" db="EMBL/GenBank/DDBJ databases">
        <authorList>
            <person name="Varghese N."/>
            <person name="Submissions S."/>
        </authorList>
    </citation>
    <scope>NUCLEOTIDE SEQUENCE [LARGE SCALE GENOMIC DNA]</scope>
    <source>
        <strain evidence="7">Dd16</strain>
    </source>
</reference>
<dbReference type="EMBL" id="LT840185">
    <property type="protein sequence ID" value="SMF61223.1"/>
    <property type="molecule type" value="Genomic_DNA"/>
</dbReference>
<dbReference type="GO" id="GO:0003677">
    <property type="term" value="F:DNA binding"/>
    <property type="evidence" value="ECO:0007669"/>
    <property type="project" value="UniProtKB-KW"/>
</dbReference>
<evidence type="ECO:0000256" key="2">
    <source>
        <dbReference type="ARBA" id="ARBA00023125"/>
    </source>
</evidence>
<dbReference type="InterPro" id="IPR018490">
    <property type="entry name" value="cNMP-bd_dom_sf"/>
</dbReference>
<feature type="domain" description="Cyclic nucleotide-binding" evidence="4">
    <location>
        <begin position="11"/>
        <end position="113"/>
    </location>
</feature>
<dbReference type="InterPro" id="IPR012318">
    <property type="entry name" value="HTH_CRP"/>
</dbReference>
<evidence type="ECO:0000313" key="7">
    <source>
        <dbReference type="Proteomes" id="UP000192934"/>
    </source>
</evidence>
<dbReference type="PANTHER" id="PTHR24567">
    <property type="entry name" value="CRP FAMILY TRANSCRIPTIONAL REGULATORY PROTEIN"/>
    <property type="match status" value="1"/>
</dbReference>
<dbReference type="InterPro" id="IPR000595">
    <property type="entry name" value="cNMP-bd_dom"/>
</dbReference>
<keyword evidence="7" id="KW-1185">Reference proteome</keyword>
<dbReference type="SMART" id="SM00419">
    <property type="entry name" value="HTH_CRP"/>
    <property type="match status" value="1"/>
</dbReference>
<dbReference type="InterPro" id="IPR036388">
    <property type="entry name" value="WH-like_DNA-bd_sf"/>
</dbReference>
<dbReference type="SUPFAM" id="SSF51206">
    <property type="entry name" value="cAMP-binding domain-like"/>
    <property type="match status" value="1"/>
</dbReference>
<keyword evidence="6" id="KW-0418">Kinase</keyword>
<dbReference type="PROSITE" id="PS51063">
    <property type="entry name" value="HTH_CRP_2"/>
    <property type="match status" value="1"/>
</dbReference>
<organism evidence="6 7">
    <name type="scientific">Allosphingosinicella indica</name>
    <dbReference type="NCBI Taxonomy" id="941907"/>
    <lineage>
        <taxon>Bacteria</taxon>
        <taxon>Pseudomonadati</taxon>
        <taxon>Pseudomonadota</taxon>
        <taxon>Alphaproteobacteria</taxon>
        <taxon>Sphingomonadales</taxon>
        <taxon>Sphingomonadaceae</taxon>
        <taxon>Allosphingosinicella</taxon>
    </lineage>
</organism>
<dbReference type="InterPro" id="IPR050397">
    <property type="entry name" value="Env_Response_Regulators"/>
</dbReference>
<dbReference type="OrthoDB" id="6155297at2"/>
<feature type="domain" description="HTH crp-type" evidence="5">
    <location>
        <begin position="145"/>
        <end position="219"/>
    </location>
</feature>
<proteinExistence type="predicted"/>
<evidence type="ECO:0000259" key="5">
    <source>
        <dbReference type="PROSITE" id="PS51063"/>
    </source>
</evidence>
<dbReference type="SUPFAM" id="SSF46785">
    <property type="entry name" value="Winged helix' DNA-binding domain"/>
    <property type="match status" value="1"/>
</dbReference>
<dbReference type="RefSeq" id="WP_085217117.1">
    <property type="nucleotide sequence ID" value="NZ_LT840185.1"/>
</dbReference>